<dbReference type="RefSeq" id="WP_009144621.1">
    <property type="nucleotide sequence ID" value="NZ_CABKPS010000007.1"/>
</dbReference>
<accession>A0A1Q6R2H1</accession>
<evidence type="ECO:0000313" key="1">
    <source>
        <dbReference type="EMBL" id="OLA36549.1"/>
    </source>
</evidence>
<proteinExistence type="predicted"/>
<keyword evidence="1" id="KW-0808">Transferase</keyword>
<dbReference type="PANTHER" id="PTHR46638:SF1">
    <property type="entry name" value="CORRINOID ADENOSYLTRANSFERASE"/>
    <property type="match status" value="1"/>
</dbReference>
<dbReference type="EMBL" id="MNTG01000044">
    <property type="protein sequence ID" value="OLA36549.1"/>
    <property type="molecule type" value="Genomic_DNA"/>
</dbReference>
<dbReference type="GO" id="GO:0008817">
    <property type="term" value="F:corrinoid adenosyltransferase activity"/>
    <property type="evidence" value="ECO:0007669"/>
    <property type="project" value="InterPro"/>
</dbReference>
<protein>
    <submittedName>
        <fullName evidence="1">Cob(I)yrinic acid a,c-diamide adenosyltransferase</fullName>
    </submittedName>
</protein>
<evidence type="ECO:0000313" key="2">
    <source>
        <dbReference type="Proteomes" id="UP000186777"/>
    </source>
</evidence>
<organism evidence="1 2">
    <name type="scientific">Phascolarctobacterium succinatutens</name>
    <dbReference type="NCBI Taxonomy" id="626940"/>
    <lineage>
        <taxon>Bacteria</taxon>
        <taxon>Bacillati</taxon>
        <taxon>Bacillota</taxon>
        <taxon>Negativicutes</taxon>
        <taxon>Acidaminococcales</taxon>
        <taxon>Acidaminococcaceae</taxon>
        <taxon>Phascolarctobacterium</taxon>
    </lineage>
</organism>
<dbReference type="GO" id="GO:0005524">
    <property type="term" value="F:ATP binding"/>
    <property type="evidence" value="ECO:0007669"/>
    <property type="project" value="InterPro"/>
</dbReference>
<dbReference type="InterPro" id="IPR003724">
    <property type="entry name" value="CblAdoTrfase_CobA"/>
</dbReference>
<dbReference type="SUPFAM" id="SSF52540">
    <property type="entry name" value="P-loop containing nucleoside triphosphate hydrolases"/>
    <property type="match status" value="1"/>
</dbReference>
<sequence length="176" mass="19592">MKDGGLIHIYCGDGKGKTTAAMGLSIRCAGHGNHVLIVQFLKSRPTGELASLALLPNIEVMRGKETKKFTFQMNDEEKAEVKREHMVLFDKVKQKCANEHIDLLIFDEIIGACNTGVFDQAALVEFLKNKPQELEVVMTGRNPAPELVELADYVSEVCMRKHPFKRGIPARVGIEK</sequence>
<dbReference type="PANTHER" id="PTHR46638">
    <property type="entry name" value="CORRINOID ADENOSYLTRANSFERASE"/>
    <property type="match status" value="1"/>
</dbReference>
<dbReference type="InterPro" id="IPR027417">
    <property type="entry name" value="P-loop_NTPase"/>
</dbReference>
<dbReference type="CDD" id="cd00561">
    <property type="entry name" value="CobA_ACA"/>
    <property type="match status" value="1"/>
</dbReference>
<reference evidence="1 2" key="1">
    <citation type="journal article" date="2016" name="Nat. Biotechnol.">
        <title>Measurement of bacterial replication rates in microbial communities.</title>
        <authorList>
            <person name="Brown C.T."/>
            <person name="Olm M.R."/>
            <person name="Thomas B.C."/>
            <person name="Banfield J.F."/>
        </authorList>
    </citation>
    <scope>NUCLEOTIDE SEQUENCE [LARGE SCALE GENOMIC DNA]</scope>
    <source>
        <strain evidence="1">46_33</strain>
    </source>
</reference>
<dbReference type="GO" id="GO:0009236">
    <property type="term" value="P:cobalamin biosynthetic process"/>
    <property type="evidence" value="ECO:0007669"/>
    <property type="project" value="InterPro"/>
</dbReference>
<dbReference type="Pfam" id="PF02572">
    <property type="entry name" value="CobA_CobO_BtuR"/>
    <property type="match status" value="1"/>
</dbReference>
<dbReference type="AlphaFoldDB" id="A0A1Q6R2H1"/>
<comment type="caution">
    <text evidence="1">The sequence shown here is derived from an EMBL/GenBank/DDBJ whole genome shotgun (WGS) entry which is preliminary data.</text>
</comment>
<dbReference type="Gene3D" id="3.40.50.300">
    <property type="entry name" value="P-loop containing nucleotide triphosphate hydrolases"/>
    <property type="match status" value="1"/>
</dbReference>
<dbReference type="Proteomes" id="UP000186777">
    <property type="component" value="Unassembled WGS sequence"/>
</dbReference>
<name>A0A1Q6R2H1_9FIRM</name>
<dbReference type="PIRSF" id="PIRSF015617">
    <property type="entry name" value="Adensltrnsf_CobA"/>
    <property type="match status" value="1"/>
</dbReference>
<gene>
    <name evidence="1" type="ORF">BHW43_09565</name>
</gene>
<dbReference type="STRING" id="626940.BHW43_09565"/>